<dbReference type="FunFam" id="1.10.10.60:FF:000117">
    <property type="entry name" value="BEL1-like homeodomain protein 9"/>
    <property type="match status" value="1"/>
</dbReference>
<dbReference type="InterPro" id="IPR001356">
    <property type="entry name" value="HD"/>
</dbReference>
<keyword evidence="13" id="KW-1185">Reference proteome</keyword>
<dbReference type="EMBL" id="BSYO01000007">
    <property type="protein sequence ID" value="GMH07348.1"/>
    <property type="molecule type" value="Genomic_DNA"/>
</dbReference>
<dbReference type="Pfam" id="PF05920">
    <property type="entry name" value="Homeobox_KN"/>
    <property type="match status" value="1"/>
</dbReference>
<dbReference type="InterPro" id="IPR008422">
    <property type="entry name" value="KN_HD"/>
</dbReference>
<accession>A0AAD3XJX5</accession>
<dbReference type="PROSITE" id="PS50071">
    <property type="entry name" value="HOMEOBOX_2"/>
    <property type="match status" value="1"/>
</dbReference>
<dbReference type="SMART" id="SM00574">
    <property type="entry name" value="POX"/>
    <property type="match status" value="1"/>
</dbReference>
<evidence type="ECO:0000256" key="6">
    <source>
        <dbReference type="ARBA" id="ARBA00023163"/>
    </source>
</evidence>
<feature type="compositionally biased region" description="Basic and acidic residues" evidence="10">
    <location>
        <begin position="279"/>
        <end position="288"/>
    </location>
</feature>
<dbReference type="GO" id="GO:0003677">
    <property type="term" value="F:DNA binding"/>
    <property type="evidence" value="ECO:0007669"/>
    <property type="project" value="UniProtKB-UniRule"/>
</dbReference>
<reference evidence="12" key="1">
    <citation type="submission" date="2023-05" db="EMBL/GenBank/DDBJ databases">
        <title>Nepenthes gracilis genome sequencing.</title>
        <authorList>
            <person name="Fukushima K."/>
        </authorList>
    </citation>
    <scope>NUCLEOTIDE SEQUENCE</scope>
    <source>
        <strain evidence="12">SING2019-196</strain>
    </source>
</reference>
<evidence type="ECO:0000256" key="9">
    <source>
        <dbReference type="SAM" id="Coils"/>
    </source>
</evidence>
<evidence type="ECO:0000256" key="1">
    <source>
        <dbReference type="ARBA" id="ARBA00004123"/>
    </source>
</evidence>
<sequence length="738" mass="81124">MLLISSFLSGRVADIDPPRREKHQQRQLDTHVNWLIGFRCQNRTTMMETYFQGGSAIQADNLHTFYLMSPNRSGYPVSYTHHQHQQQPHPPPPNMPLLNPAAGADSLNLGNMPQGLQPSQNFVGIPLPRSDDLNRPSPHEIPALHGLVPRVHYNLWSSLDPAAVGSHTQIPTAMSATAEDVVGLRRPVVTDQQGLFLSLSPHHNGVSGQQGPTPLLSPTSCASGEETRMPGASPSAVSVSLALNGLQNVILGSKYLDAAQQLLGEVVSLRKSSKAGPHMAEEAVDKKNNTAARKPVAGEGSNGGEESSCKRGVDLTTAQRLELQKKKAKLLNMLDEVEQKYKQYNTQMHIVVTSLGQAARVVSARTYTALASKIISKQFRCLKDAIAAQIKGLSKSLGEDDAMGGKGGVEEPRLRPTFVDHQLQQRQPLGMVQHNAWRPQRGLPEQAVSVLRAWLFDHFLHPYPKDSDKHKLAKQTGLTRNQVSNWFINARVRLWKPMVEEIYTEEMKAREHKGSDDTNSSKNDQQLNKKEEDGSTARIVEAKTLQRTQQEEKSTIGNRNNNLSNISTLSSAAAGATTLHAFPGFSLIGSPEMVPMVPRSPPAKKQRRNDMRNSLSSILSTESEMKPQETSRDLGHESNRLLASGGPNHGFGAHQIVDARFHGNGVSLTLGPPRCENLSLTGTHRKNYIPSENIQLARRLEMGTGEPDLSLHSTASYEMIDIQNRKRLAAQPLPDFVA</sequence>
<comment type="subcellular location">
    <subcellularLocation>
        <location evidence="1 8">Nucleus</location>
    </subcellularLocation>
</comment>
<dbReference type="Proteomes" id="UP001279734">
    <property type="component" value="Unassembled WGS sequence"/>
</dbReference>
<feature type="compositionally biased region" description="Polar residues" evidence="10">
    <location>
        <begin position="612"/>
        <end position="622"/>
    </location>
</feature>
<keyword evidence="3" id="KW-0805">Transcription regulation</keyword>
<dbReference type="Pfam" id="PF07526">
    <property type="entry name" value="POX"/>
    <property type="match status" value="1"/>
</dbReference>
<name>A0AAD3XJX5_NEPGR</name>
<evidence type="ECO:0000259" key="11">
    <source>
        <dbReference type="PROSITE" id="PS50071"/>
    </source>
</evidence>
<comment type="caution">
    <text evidence="12">The sequence shown here is derived from an EMBL/GenBank/DDBJ whole genome shotgun (WGS) entry which is preliminary data.</text>
</comment>
<protein>
    <recommendedName>
        <fullName evidence="11">Homeobox domain-containing protein</fullName>
    </recommendedName>
</protein>
<evidence type="ECO:0000256" key="2">
    <source>
        <dbReference type="ARBA" id="ARBA00006454"/>
    </source>
</evidence>
<dbReference type="Gene3D" id="1.10.10.60">
    <property type="entry name" value="Homeodomain-like"/>
    <property type="match status" value="1"/>
</dbReference>
<dbReference type="InterPro" id="IPR009057">
    <property type="entry name" value="Homeodomain-like_sf"/>
</dbReference>
<feature type="compositionally biased region" description="Low complexity" evidence="10">
    <location>
        <begin position="555"/>
        <end position="564"/>
    </location>
</feature>
<organism evidence="12 13">
    <name type="scientific">Nepenthes gracilis</name>
    <name type="common">Slender pitcher plant</name>
    <dbReference type="NCBI Taxonomy" id="150966"/>
    <lineage>
        <taxon>Eukaryota</taxon>
        <taxon>Viridiplantae</taxon>
        <taxon>Streptophyta</taxon>
        <taxon>Embryophyta</taxon>
        <taxon>Tracheophyta</taxon>
        <taxon>Spermatophyta</taxon>
        <taxon>Magnoliopsida</taxon>
        <taxon>eudicotyledons</taxon>
        <taxon>Gunneridae</taxon>
        <taxon>Pentapetalae</taxon>
        <taxon>Caryophyllales</taxon>
        <taxon>Nepenthaceae</taxon>
        <taxon>Nepenthes</taxon>
    </lineage>
</organism>
<feature type="region of interest" description="Disordered" evidence="10">
    <location>
        <begin position="272"/>
        <end position="311"/>
    </location>
</feature>
<evidence type="ECO:0000313" key="12">
    <source>
        <dbReference type="EMBL" id="GMH07348.1"/>
    </source>
</evidence>
<dbReference type="CDD" id="cd00086">
    <property type="entry name" value="homeodomain"/>
    <property type="match status" value="1"/>
</dbReference>
<dbReference type="SUPFAM" id="SSF46689">
    <property type="entry name" value="Homeodomain-like"/>
    <property type="match status" value="1"/>
</dbReference>
<feature type="region of interest" description="Disordered" evidence="10">
    <location>
        <begin position="509"/>
        <end position="564"/>
    </location>
</feature>
<keyword evidence="4 8" id="KW-0238">DNA-binding</keyword>
<dbReference type="GO" id="GO:0005634">
    <property type="term" value="C:nucleus"/>
    <property type="evidence" value="ECO:0007669"/>
    <property type="project" value="UniProtKB-SubCell"/>
</dbReference>
<feature type="DNA-binding region" description="Homeobox" evidence="8">
    <location>
        <begin position="436"/>
        <end position="498"/>
    </location>
</feature>
<keyword evidence="6" id="KW-0804">Transcription</keyword>
<feature type="compositionally biased region" description="Polar residues" evidence="10">
    <location>
        <begin position="517"/>
        <end position="526"/>
    </location>
</feature>
<keyword evidence="9" id="KW-0175">Coiled coil</keyword>
<keyword evidence="7 8" id="KW-0539">Nucleus</keyword>
<feature type="coiled-coil region" evidence="9">
    <location>
        <begin position="320"/>
        <end position="347"/>
    </location>
</feature>
<evidence type="ECO:0000313" key="13">
    <source>
        <dbReference type="Proteomes" id="UP001279734"/>
    </source>
</evidence>
<comment type="similarity">
    <text evidence="2">Belongs to the TALE/BELL homeobox family.</text>
</comment>
<keyword evidence="5 8" id="KW-0371">Homeobox</keyword>
<proteinExistence type="inferred from homology"/>
<evidence type="ECO:0000256" key="8">
    <source>
        <dbReference type="PROSITE-ProRule" id="PRU00108"/>
    </source>
</evidence>
<feature type="domain" description="Homeobox" evidence="11">
    <location>
        <begin position="434"/>
        <end position="497"/>
    </location>
</feature>
<dbReference type="PANTHER" id="PTHR11850">
    <property type="entry name" value="HOMEOBOX PROTEIN TRANSCRIPTION FACTORS"/>
    <property type="match status" value="1"/>
</dbReference>
<feature type="compositionally biased region" description="Basic and acidic residues" evidence="10">
    <location>
        <begin position="623"/>
        <end position="639"/>
    </location>
</feature>
<evidence type="ECO:0000256" key="3">
    <source>
        <dbReference type="ARBA" id="ARBA00023015"/>
    </source>
</evidence>
<evidence type="ECO:0000256" key="7">
    <source>
        <dbReference type="ARBA" id="ARBA00023242"/>
    </source>
</evidence>
<dbReference type="InterPro" id="IPR006563">
    <property type="entry name" value="POX_dom"/>
</dbReference>
<evidence type="ECO:0000256" key="4">
    <source>
        <dbReference type="ARBA" id="ARBA00023125"/>
    </source>
</evidence>
<gene>
    <name evidence="12" type="ORF">Nepgr_009188</name>
</gene>
<dbReference type="SMART" id="SM00389">
    <property type="entry name" value="HOX"/>
    <property type="match status" value="1"/>
</dbReference>
<dbReference type="AlphaFoldDB" id="A0AAD3XJX5"/>
<dbReference type="InterPro" id="IPR050224">
    <property type="entry name" value="TALE_homeobox"/>
</dbReference>
<evidence type="ECO:0000256" key="10">
    <source>
        <dbReference type="SAM" id="MobiDB-lite"/>
    </source>
</evidence>
<dbReference type="GO" id="GO:0006355">
    <property type="term" value="P:regulation of DNA-templated transcription"/>
    <property type="evidence" value="ECO:0007669"/>
    <property type="project" value="InterPro"/>
</dbReference>
<feature type="region of interest" description="Disordered" evidence="10">
    <location>
        <begin position="588"/>
        <end position="646"/>
    </location>
</feature>
<evidence type="ECO:0000256" key="5">
    <source>
        <dbReference type="ARBA" id="ARBA00023155"/>
    </source>
</evidence>